<evidence type="ECO:0000313" key="2">
    <source>
        <dbReference type="Proteomes" id="UP000021816"/>
    </source>
</evidence>
<proteinExistence type="predicted"/>
<dbReference type="Proteomes" id="UP000021816">
    <property type="component" value="Unassembled WGS sequence"/>
</dbReference>
<comment type="caution">
    <text evidence="1">The sequence shown here is derived from an EMBL/GenBank/DDBJ whole genome shotgun (WGS) entry which is preliminary data.</text>
</comment>
<reference evidence="1 2" key="1">
    <citation type="submission" date="2014-02" db="EMBL/GenBank/DDBJ databases">
        <title>Expanding our view of genomic diversity in Candidatus Accumulibacter clades.</title>
        <authorList>
            <person name="Skennerton C.T."/>
            <person name="Barr J.J."/>
            <person name="Slater F.R."/>
            <person name="Bond P.L."/>
            <person name="Tyson G.W."/>
        </authorList>
    </citation>
    <scope>NUCLEOTIDE SEQUENCE [LARGE SCALE GENOMIC DNA]</scope>
    <source>
        <strain evidence="2">BA-92</strain>
    </source>
</reference>
<dbReference type="PATRIC" id="fig|1454003.3.peg.1886"/>
<dbReference type="EMBL" id="JEMX01000034">
    <property type="protein sequence ID" value="EXI80401.1"/>
    <property type="molecule type" value="Genomic_DNA"/>
</dbReference>
<protein>
    <submittedName>
        <fullName evidence="1">Uncharacterized protein</fullName>
    </submittedName>
</protein>
<organism evidence="1 2">
    <name type="scientific">Candidatus Accumulibacter appositus</name>
    <dbReference type="NCBI Taxonomy" id="1454003"/>
    <lineage>
        <taxon>Bacteria</taxon>
        <taxon>Pseudomonadati</taxon>
        <taxon>Pseudomonadota</taxon>
        <taxon>Betaproteobacteria</taxon>
        <taxon>Candidatus Accumulibacter</taxon>
    </lineage>
</organism>
<dbReference type="AlphaFoldDB" id="A0A011NYL1"/>
<name>A0A011NYL1_9PROT</name>
<accession>A0A011NYL1</accession>
<gene>
    <name evidence="1" type="ORF">AW10_01834</name>
</gene>
<evidence type="ECO:0000313" key="1">
    <source>
        <dbReference type="EMBL" id="EXI80401.1"/>
    </source>
</evidence>
<sequence length="410" mass="45023">MPGVGLQRRRQATQVALVLAFARQPAGLQEGVDVGNRRGSALGIPDALDCRAERGVAVVVQRFAGARHLGQQRQDHFHVGVDIDDHRERIEAQGVAPLVRELDELAVEQVAEVLVRSPDVDDPHLGAGAEVAIGHFVYEDRLAGTRQRRDREIEVAAGVVEEIEAEHLAAPAKERHDRRRRAFPLGDQRRHHHCVVGGLGADPPELTHVRLQGGRQRHRQGRCQRLVLQIEILGEIETAGAPDRTNSVFAASCLRDLRQEADLVIHPDHRAAAVEGLEHHVPVALAFLQIGLEVRHVGAGALCRAGRFDLRLASSRLVVKRHCPHGDQERARHRQGQLVGVADQGVHARQTKVARVLTNREELQHRFVTAGLTKANVAVAEPRGDLVVRDLVPEGLCLVPFDRAQAPTGE</sequence>